<evidence type="ECO:0000313" key="9">
    <source>
        <dbReference type="Proteomes" id="UP000189739"/>
    </source>
</evidence>
<keyword evidence="3 6" id="KW-0812">Transmembrane</keyword>
<reference evidence="8 9" key="1">
    <citation type="submission" date="2016-07" db="EMBL/GenBank/DDBJ databases">
        <title>Genomic analysis of zinc-resistant bacterium Mucilaginibacter pedocola TBZ30.</title>
        <authorList>
            <person name="Huang J."/>
            <person name="Tang J."/>
        </authorList>
    </citation>
    <scope>NUCLEOTIDE SEQUENCE [LARGE SCALE GENOMIC DNA]</scope>
    <source>
        <strain evidence="8 9">TBZ30</strain>
    </source>
</reference>
<evidence type="ECO:0000256" key="6">
    <source>
        <dbReference type="SAM" id="Phobius"/>
    </source>
</evidence>
<feature type="transmembrane region" description="Helical" evidence="6">
    <location>
        <begin position="162"/>
        <end position="182"/>
    </location>
</feature>
<evidence type="ECO:0000256" key="1">
    <source>
        <dbReference type="ARBA" id="ARBA00004141"/>
    </source>
</evidence>
<feature type="transmembrane region" description="Helical" evidence="6">
    <location>
        <begin position="130"/>
        <end position="150"/>
    </location>
</feature>
<dbReference type="Gene3D" id="1.10.3730.20">
    <property type="match status" value="1"/>
</dbReference>
<evidence type="ECO:0000256" key="4">
    <source>
        <dbReference type="ARBA" id="ARBA00022989"/>
    </source>
</evidence>
<dbReference type="OrthoDB" id="9812547at2"/>
<dbReference type="InterPro" id="IPR000620">
    <property type="entry name" value="EamA_dom"/>
</dbReference>
<dbReference type="InterPro" id="IPR050638">
    <property type="entry name" value="AA-Vitamin_Transporters"/>
</dbReference>
<dbReference type="PANTHER" id="PTHR32322">
    <property type="entry name" value="INNER MEMBRANE TRANSPORTER"/>
    <property type="match status" value="1"/>
</dbReference>
<comment type="similarity">
    <text evidence="2">Belongs to the EamA transporter family.</text>
</comment>
<keyword evidence="4 6" id="KW-1133">Transmembrane helix</keyword>
<accession>A0A1S9PMW1</accession>
<feature type="transmembrane region" description="Helical" evidence="6">
    <location>
        <begin position="286"/>
        <end position="303"/>
    </location>
</feature>
<dbReference type="Pfam" id="PF00892">
    <property type="entry name" value="EamA"/>
    <property type="match status" value="2"/>
</dbReference>
<feature type="transmembrane region" description="Helical" evidence="6">
    <location>
        <begin position="12"/>
        <end position="36"/>
    </location>
</feature>
<feature type="transmembrane region" description="Helical" evidence="6">
    <location>
        <begin position="264"/>
        <end position="280"/>
    </location>
</feature>
<evidence type="ECO:0000256" key="2">
    <source>
        <dbReference type="ARBA" id="ARBA00007362"/>
    </source>
</evidence>
<feature type="domain" description="EamA" evidence="7">
    <location>
        <begin position="165"/>
        <end position="302"/>
    </location>
</feature>
<dbReference type="STRING" id="1792845.BC343_01325"/>
<keyword evidence="9" id="KW-1185">Reference proteome</keyword>
<evidence type="ECO:0000259" key="7">
    <source>
        <dbReference type="Pfam" id="PF00892"/>
    </source>
</evidence>
<dbReference type="GO" id="GO:0016020">
    <property type="term" value="C:membrane"/>
    <property type="evidence" value="ECO:0007669"/>
    <property type="project" value="UniProtKB-SubCell"/>
</dbReference>
<evidence type="ECO:0000256" key="5">
    <source>
        <dbReference type="ARBA" id="ARBA00023136"/>
    </source>
</evidence>
<feature type="transmembrane region" description="Helical" evidence="6">
    <location>
        <begin position="100"/>
        <end position="118"/>
    </location>
</feature>
<feature type="transmembrane region" description="Helical" evidence="6">
    <location>
        <begin position="74"/>
        <end position="94"/>
    </location>
</feature>
<name>A0A1S9PMW1_9SPHI</name>
<keyword evidence="5 6" id="KW-0472">Membrane</keyword>
<dbReference type="RefSeq" id="WP_078346470.1">
    <property type="nucleotide sequence ID" value="NZ_MBTF01000001.1"/>
</dbReference>
<dbReference type="InterPro" id="IPR037185">
    <property type="entry name" value="EmrE-like"/>
</dbReference>
<protein>
    <recommendedName>
        <fullName evidence="7">EamA domain-containing protein</fullName>
    </recommendedName>
</protein>
<feature type="transmembrane region" description="Helical" evidence="6">
    <location>
        <begin position="194"/>
        <end position="213"/>
    </location>
</feature>
<organism evidence="8 9">
    <name type="scientific">Mucilaginibacter pedocola</name>
    <dbReference type="NCBI Taxonomy" id="1792845"/>
    <lineage>
        <taxon>Bacteria</taxon>
        <taxon>Pseudomonadati</taxon>
        <taxon>Bacteroidota</taxon>
        <taxon>Sphingobacteriia</taxon>
        <taxon>Sphingobacteriales</taxon>
        <taxon>Sphingobacteriaceae</taxon>
        <taxon>Mucilaginibacter</taxon>
    </lineage>
</organism>
<comment type="subcellular location">
    <subcellularLocation>
        <location evidence="1">Membrane</location>
        <topology evidence="1">Multi-pass membrane protein</topology>
    </subcellularLocation>
</comment>
<proteinExistence type="inferred from homology"/>
<gene>
    <name evidence="8" type="ORF">BC343_01325</name>
</gene>
<dbReference type="AlphaFoldDB" id="A0A1S9PMW1"/>
<feature type="transmembrane region" description="Helical" evidence="6">
    <location>
        <begin position="42"/>
        <end position="62"/>
    </location>
</feature>
<dbReference type="EMBL" id="MBTF01000001">
    <property type="protein sequence ID" value="OOQ62280.1"/>
    <property type="molecule type" value="Genomic_DNA"/>
</dbReference>
<evidence type="ECO:0000313" key="8">
    <source>
        <dbReference type="EMBL" id="OOQ62280.1"/>
    </source>
</evidence>
<feature type="transmembrane region" description="Helical" evidence="6">
    <location>
        <begin position="233"/>
        <end position="252"/>
    </location>
</feature>
<dbReference type="Proteomes" id="UP000189739">
    <property type="component" value="Unassembled WGS sequence"/>
</dbReference>
<dbReference type="PANTHER" id="PTHR32322:SF2">
    <property type="entry name" value="EAMA DOMAIN-CONTAINING PROTEIN"/>
    <property type="match status" value="1"/>
</dbReference>
<comment type="caution">
    <text evidence="8">The sequence shown here is derived from an EMBL/GenBank/DDBJ whole genome shotgun (WGS) entry which is preliminary data.</text>
</comment>
<dbReference type="SUPFAM" id="SSF103481">
    <property type="entry name" value="Multidrug resistance efflux transporter EmrE"/>
    <property type="match status" value="2"/>
</dbReference>
<sequence>METKLTNKPSTLLVVIAFAAVYVVWGSTYFFIQMALQGVPPMIMGTMRFIAAGILLLGWCYIKGDKIFDKQTIKTSAIAGLFTLFVANGIVIWVEKFLPSAMVAIMVSANPIWFVILDKANWRLNFKSRNILLGLFIGFGGVVLLFGEAFSRSVAGGLDTQHLVGLGLLILGPIGWAGGSLYSKKAATGAPARVNTGWQMMAAGLAFLPAGFINHEYAAFDITAVPLQAWLAVLYLIFFGSIAAFSAYVWLLQVRPATQVSTHSYVNPVIAVLLGVLFAGEVISGLQIVGLVIILLSVLLLNLDKYAAGKPQMLKPAKPAIPSREEVVMTDKLCSANS</sequence>
<feature type="domain" description="EamA" evidence="7">
    <location>
        <begin position="15"/>
        <end position="146"/>
    </location>
</feature>
<evidence type="ECO:0000256" key="3">
    <source>
        <dbReference type="ARBA" id="ARBA00022692"/>
    </source>
</evidence>